<feature type="region of interest" description="Disordered" evidence="1">
    <location>
        <begin position="1"/>
        <end position="26"/>
    </location>
</feature>
<name>A0A1I7LMU2_9BURK</name>
<dbReference type="RefSeq" id="WP_093558644.1">
    <property type="nucleotide sequence ID" value="NZ_FPBO01000033.1"/>
</dbReference>
<protein>
    <submittedName>
        <fullName evidence="2">Uncharacterized protein</fullName>
    </submittedName>
</protein>
<evidence type="ECO:0000256" key="1">
    <source>
        <dbReference type="SAM" id="MobiDB-lite"/>
    </source>
</evidence>
<feature type="region of interest" description="Disordered" evidence="1">
    <location>
        <begin position="38"/>
        <end position="63"/>
    </location>
</feature>
<keyword evidence="3" id="KW-1185">Reference proteome</keyword>
<dbReference type="AlphaFoldDB" id="A0A1I7LMU2"/>
<dbReference type="Proteomes" id="UP000199391">
    <property type="component" value="Unassembled WGS sequence"/>
</dbReference>
<gene>
    <name evidence="2" type="ORF">SAMN05216552_103312</name>
</gene>
<dbReference type="STRING" id="1035707.SAMN05216552_103312"/>
<sequence length="63" mass="7035">MRTIIDQAAQRDCAEPEARRRRERQSAAFQAAIDYYRLDVDGGRPPPPPNAGEADPPVTRASR</sequence>
<reference evidence="3" key="1">
    <citation type="submission" date="2016-10" db="EMBL/GenBank/DDBJ databases">
        <authorList>
            <person name="Varghese N."/>
            <person name="Submissions S."/>
        </authorList>
    </citation>
    <scope>NUCLEOTIDE SEQUENCE [LARGE SCALE GENOMIC DNA]</scope>
    <source>
        <strain evidence="3">CGMCC 1.11014</strain>
    </source>
</reference>
<proteinExistence type="predicted"/>
<organism evidence="2 3">
    <name type="scientific">Pseudoduganella namucuonensis</name>
    <dbReference type="NCBI Taxonomy" id="1035707"/>
    <lineage>
        <taxon>Bacteria</taxon>
        <taxon>Pseudomonadati</taxon>
        <taxon>Pseudomonadota</taxon>
        <taxon>Betaproteobacteria</taxon>
        <taxon>Burkholderiales</taxon>
        <taxon>Oxalobacteraceae</taxon>
        <taxon>Telluria group</taxon>
        <taxon>Pseudoduganella</taxon>
    </lineage>
</organism>
<evidence type="ECO:0000313" key="3">
    <source>
        <dbReference type="Proteomes" id="UP000199391"/>
    </source>
</evidence>
<evidence type="ECO:0000313" key="2">
    <source>
        <dbReference type="EMBL" id="SFV11027.1"/>
    </source>
</evidence>
<accession>A0A1I7LMU2</accession>
<dbReference type="EMBL" id="FPBO01000033">
    <property type="protein sequence ID" value="SFV11027.1"/>
    <property type="molecule type" value="Genomic_DNA"/>
</dbReference>